<dbReference type="PROSITE" id="PS00086">
    <property type="entry name" value="CYTOCHROME_P450"/>
    <property type="match status" value="1"/>
</dbReference>
<proteinExistence type="inferred from homology"/>
<evidence type="ECO:0000256" key="4">
    <source>
        <dbReference type="ARBA" id="ARBA00023002"/>
    </source>
</evidence>
<dbReference type="EMBL" id="OX459125">
    <property type="protein sequence ID" value="CAI9115034.1"/>
    <property type="molecule type" value="Genomic_DNA"/>
</dbReference>
<evidence type="ECO:0000256" key="3">
    <source>
        <dbReference type="ARBA" id="ARBA00022723"/>
    </source>
</evidence>
<dbReference type="CDD" id="cd11072">
    <property type="entry name" value="CYP71-like"/>
    <property type="match status" value="1"/>
</dbReference>
<dbReference type="InterPro" id="IPR029056">
    <property type="entry name" value="Ribokinase-like"/>
</dbReference>
<dbReference type="InterPro" id="IPR002401">
    <property type="entry name" value="Cyt_P450_E_grp-I"/>
</dbReference>
<dbReference type="Gene3D" id="1.10.630.10">
    <property type="entry name" value="Cytochrome P450"/>
    <property type="match status" value="1"/>
</dbReference>
<reference evidence="11" key="1">
    <citation type="submission" date="2023-03" db="EMBL/GenBank/DDBJ databases">
        <authorList>
            <person name="Julca I."/>
        </authorList>
    </citation>
    <scope>NUCLEOTIDE SEQUENCE</scope>
</reference>
<evidence type="ECO:0000259" key="10">
    <source>
        <dbReference type="Pfam" id="PF08543"/>
    </source>
</evidence>
<keyword evidence="5 7" id="KW-0408">Iron</keyword>
<keyword evidence="12" id="KW-1185">Reference proteome</keyword>
<feature type="binding site" description="axial binding residue" evidence="7">
    <location>
        <position position="454"/>
    </location>
    <ligand>
        <name>heme</name>
        <dbReference type="ChEBI" id="CHEBI:30413"/>
    </ligand>
    <ligandPart>
        <name>Fe</name>
        <dbReference type="ChEBI" id="CHEBI:18248"/>
    </ligandPart>
</feature>
<feature type="region of interest" description="Disordered" evidence="8">
    <location>
        <begin position="657"/>
        <end position="719"/>
    </location>
</feature>
<keyword evidence="3 7" id="KW-0479">Metal-binding</keyword>
<dbReference type="SUPFAM" id="SSF48264">
    <property type="entry name" value="Cytochrome P450"/>
    <property type="match status" value="1"/>
</dbReference>
<dbReference type="FunFam" id="1.10.630.10:FF:000043">
    <property type="entry name" value="Cytochrome P450 99A2"/>
    <property type="match status" value="1"/>
</dbReference>
<dbReference type="AlphaFoldDB" id="A0AAV1E730"/>
<sequence>MMRQAISWIPFFLVVVVMGLNFIKNKWKNEGDAAQKKQLPPGPRKLPIIGNMHQLMGSVPHRALWNLARKHGDLMHLQLGEISTIVASSPSTAEAILKTHDLAFANKPNLLVAEIMLYNGLDMGFAPHGYYWREIRKICTVELLGDKNVRSLSSIRQDKVAKLVSSIRDEVPLQSRQGINVTEKIFSYTSSMVYKAVFGQAFGRHREELQKLMKEVLLHASGLDVADVFPSWKILHYLSSKPKLLELHKKLDKTLDTIIQEHVENPTGKNGEFGQEDLIDVLLRIKQNGTSGELRFPITNTNIKAILLDMFIAGTETSSAVVDWAMAEMIRNRAVLARAQSEIRKSLLLLGKETIEENDVQRLSYLQAVIKETLRLHPPTPLLMPRNSREQCKIEGYIIPPNTRAMVNVWAIGRDPRYWDDSESFRPERFEEKYVDFVGTNYEYLPFGAGRRSCPGTSFGLANVEVPLANLLYYFDWKLPDGIKSIDNDMTETNGITASRKNSLFLVASMDKLFPMADIVTPNLKEASALFGGMLLESLADMRTAAKSIHDFGPKGLNLVTYCRYVLVKGGDLLVLSDAVDVLYDGYNPWRIDSMETTLDHFTIEKMASAKDISIKTNVIMDMLNDLAKKNKFLKVKIRKTEKDECLTAHDNISKSEKMLRTSRADSAAASLNDESQGKSSKSFSNSLVEETLNTASSDQNEMGISNSAENSNNLDSNMEDNNLIKARKSSRMYIVMAMLIVLLAGLAAYFLNSNHAPFQFLDAYNPLVF</sequence>
<keyword evidence="2 7" id="KW-0349">Heme</keyword>
<comment type="similarity">
    <text evidence="1">Belongs to the cytochrome P450 family.</text>
</comment>
<feature type="transmembrane region" description="Helical" evidence="9">
    <location>
        <begin position="733"/>
        <end position="752"/>
    </location>
</feature>
<dbReference type="InterPro" id="IPR001128">
    <property type="entry name" value="Cyt_P450"/>
</dbReference>
<evidence type="ECO:0000256" key="8">
    <source>
        <dbReference type="SAM" id="MobiDB-lite"/>
    </source>
</evidence>
<feature type="compositionally biased region" description="Polar residues" evidence="8">
    <location>
        <begin position="688"/>
        <end position="719"/>
    </location>
</feature>
<evidence type="ECO:0000256" key="6">
    <source>
        <dbReference type="ARBA" id="ARBA00023033"/>
    </source>
</evidence>
<keyword evidence="9" id="KW-0812">Transmembrane</keyword>
<gene>
    <name evidence="11" type="ORF">OLC1_LOCUS21631</name>
</gene>
<dbReference type="InterPro" id="IPR052306">
    <property type="entry name" value="CYP450_71D"/>
</dbReference>
<dbReference type="InterPro" id="IPR017972">
    <property type="entry name" value="Cyt_P450_CS"/>
</dbReference>
<evidence type="ECO:0000313" key="11">
    <source>
        <dbReference type="EMBL" id="CAI9115034.1"/>
    </source>
</evidence>
<dbReference type="GO" id="GO:0009821">
    <property type="term" value="P:alkaloid biosynthetic process"/>
    <property type="evidence" value="ECO:0007669"/>
    <property type="project" value="UniProtKB-ARBA"/>
</dbReference>
<evidence type="ECO:0000313" key="12">
    <source>
        <dbReference type="Proteomes" id="UP001161247"/>
    </source>
</evidence>
<dbReference type="Gene3D" id="3.40.1190.20">
    <property type="match status" value="1"/>
</dbReference>
<keyword evidence="9" id="KW-1133">Transmembrane helix</keyword>
<evidence type="ECO:0000256" key="1">
    <source>
        <dbReference type="ARBA" id="ARBA00010617"/>
    </source>
</evidence>
<dbReference type="GO" id="GO:0016705">
    <property type="term" value="F:oxidoreductase activity, acting on paired donors, with incorporation or reduction of molecular oxygen"/>
    <property type="evidence" value="ECO:0007669"/>
    <property type="project" value="InterPro"/>
</dbReference>
<dbReference type="Pfam" id="PF00067">
    <property type="entry name" value="p450"/>
    <property type="match status" value="1"/>
</dbReference>
<keyword evidence="4" id="KW-0560">Oxidoreductase</keyword>
<feature type="transmembrane region" description="Helical" evidence="9">
    <location>
        <begin position="6"/>
        <end position="23"/>
    </location>
</feature>
<comment type="cofactor">
    <cofactor evidence="7">
        <name>heme</name>
        <dbReference type="ChEBI" id="CHEBI:30413"/>
    </cofactor>
</comment>
<dbReference type="InterPro" id="IPR036396">
    <property type="entry name" value="Cyt_P450_sf"/>
</dbReference>
<dbReference type="GO" id="GO:0004497">
    <property type="term" value="F:monooxygenase activity"/>
    <property type="evidence" value="ECO:0007669"/>
    <property type="project" value="UniProtKB-KW"/>
</dbReference>
<dbReference type="GO" id="GO:0005506">
    <property type="term" value="F:iron ion binding"/>
    <property type="evidence" value="ECO:0007669"/>
    <property type="project" value="InterPro"/>
</dbReference>
<dbReference type="SUPFAM" id="SSF53613">
    <property type="entry name" value="Ribokinase-like"/>
    <property type="match status" value="1"/>
</dbReference>
<evidence type="ECO:0000256" key="7">
    <source>
        <dbReference type="PIRSR" id="PIRSR602401-1"/>
    </source>
</evidence>
<accession>A0AAV1E730</accession>
<dbReference type="PRINTS" id="PR00463">
    <property type="entry name" value="EP450I"/>
</dbReference>
<dbReference type="GO" id="GO:0020037">
    <property type="term" value="F:heme binding"/>
    <property type="evidence" value="ECO:0007669"/>
    <property type="project" value="InterPro"/>
</dbReference>
<evidence type="ECO:0000256" key="2">
    <source>
        <dbReference type="ARBA" id="ARBA00022617"/>
    </source>
</evidence>
<dbReference type="PANTHER" id="PTHR47953">
    <property type="entry name" value="OS08G0105600 PROTEIN"/>
    <property type="match status" value="1"/>
</dbReference>
<evidence type="ECO:0000256" key="9">
    <source>
        <dbReference type="SAM" id="Phobius"/>
    </source>
</evidence>
<dbReference type="PANTHER" id="PTHR47953:SF16">
    <property type="entry name" value="CYTOCHROME P450 71D8"/>
    <property type="match status" value="1"/>
</dbReference>
<evidence type="ECO:0000256" key="5">
    <source>
        <dbReference type="ARBA" id="ARBA00023004"/>
    </source>
</evidence>
<name>A0AAV1E730_OLDCO</name>
<dbReference type="PRINTS" id="PR00385">
    <property type="entry name" value="P450"/>
</dbReference>
<feature type="compositionally biased region" description="Low complexity" evidence="8">
    <location>
        <begin position="678"/>
        <end position="687"/>
    </location>
</feature>
<feature type="domain" description="Pyridoxamine kinase/Phosphomethylpyrimidine kinase" evidence="10">
    <location>
        <begin position="509"/>
        <end position="591"/>
    </location>
</feature>
<protein>
    <submittedName>
        <fullName evidence="11">OLC1v1015868C1</fullName>
    </submittedName>
</protein>
<dbReference type="InterPro" id="IPR013749">
    <property type="entry name" value="PM/HMP-P_kinase-1"/>
</dbReference>
<dbReference type="Pfam" id="PF08543">
    <property type="entry name" value="Phos_pyr_kin"/>
    <property type="match status" value="1"/>
</dbReference>
<organism evidence="11 12">
    <name type="scientific">Oldenlandia corymbosa var. corymbosa</name>
    <dbReference type="NCBI Taxonomy" id="529605"/>
    <lineage>
        <taxon>Eukaryota</taxon>
        <taxon>Viridiplantae</taxon>
        <taxon>Streptophyta</taxon>
        <taxon>Embryophyta</taxon>
        <taxon>Tracheophyta</taxon>
        <taxon>Spermatophyta</taxon>
        <taxon>Magnoliopsida</taxon>
        <taxon>eudicotyledons</taxon>
        <taxon>Gunneridae</taxon>
        <taxon>Pentapetalae</taxon>
        <taxon>asterids</taxon>
        <taxon>lamiids</taxon>
        <taxon>Gentianales</taxon>
        <taxon>Rubiaceae</taxon>
        <taxon>Rubioideae</taxon>
        <taxon>Spermacoceae</taxon>
        <taxon>Hedyotis-Oldenlandia complex</taxon>
        <taxon>Oldenlandia</taxon>
    </lineage>
</organism>
<dbReference type="Proteomes" id="UP001161247">
    <property type="component" value="Chromosome 8"/>
</dbReference>
<keyword evidence="6" id="KW-0503">Monooxygenase</keyword>
<keyword evidence="9" id="KW-0472">Membrane</keyword>